<dbReference type="Proteomes" id="UP001229486">
    <property type="component" value="Unassembled WGS sequence"/>
</dbReference>
<gene>
    <name evidence="11" type="ORF">J2793_007035</name>
</gene>
<evidence type="ECO:0000313" key="11">
    <source>
        <dbReference type="EMBL" id="MDP9651560.1"/>
    </source>
</evidence>
<dbReference type="PANTHER" id="PTHR42781">
    <property type="entry name" value="SPERMIDINE/PUTRESCINE IMPORT ATP-BINDING PROTEIN POTA"/>
    <property type="match status" value="1"/>
</dbReference>
<dbReference type="GO" id="GO:0016887">
    <property type="term" value="F:ATP hydrolysis activity"/>
    <property type="evidence" value="ECO:0007669"/>
    <property type="project" value="InterPro"/>
</dbReference>
<evidence type="ECO:0000256" key="4">
    <source>
        <dbReference type="ARBA" id="ARBA00022519"/>
    </source>
</evidence>
<keyword evidence="1" id="KW-0813">Transport</keyword>
<evidence type="ECO:0000256" key="7">
    <source>
        <dbReference type="ARBA" id="ARBA00023004"/>
    </source>
</evidence>
<dbReference type="EMBL" id="JAURTK010000023">
    <property type="protein sequence ID" value="MDP9651560.1"/>
    <property type="molecule type" value="Genomic_DNA"/>
</dbReference>
<dbReference type="GO" id="GO:0043190">
    <property type="term" value="C:ATP-binding cassette (ABC) transporter complex"/>
    <property type="evidence" value="ECO:0007669"/>
    <property type="project" value="UniProtKB-ARBA"/>
</dbReference>
<feature type="domain" description="ABC transporter" evidence="10">
    <location>
        <begin position="5"/>
        <end position="235"/>
    </location>
</feature>
<dbReference type="Pfam" id="PF00005">
    <property type="entry name" value="ABC_tran"/>
    <property type="match status" value="1"/>
</dbReference>
<evidence type="ECO:0000256" key="1">
    <source>
        <dbReference type="ARBA" id="ARBA00022448"/>
    </source>
</evidence>
<organism evidence="11 12">
    <name type="scientific">Paraburkholderia caledonica</name>
    <dbReference type="NCBI Taxonomy" id="134536"/>
    <lineage>
        <taxon>Bacteria</taxon>
        <taxon>Pseudomonadati</taxon>
        <taxon>Pseudomonadota</taxon>
        <taxon>Betaproteobacteria</taxon>
        <taxon>Burkholderiales</taxon>
        <taxon>Burkholderiaceae</taxon>
        <taxon>Paraburkholderia</taxon>
    </lineage>
</organism>
<keyword evidence="4" id="KW-0997">Cell inner membrane</keyword>
<dbReference type="CDD" id="cd03259">
    <property type="entry name" value="ABC_Carb_Solutes_like"/>
    <property type="match status" value="1"/>
</dbReference>
<comment type="caution">
    <text evidence="11">The sequence shown here is derived from an EMBL/GenBank/DDBJ whole genome shotgun (WGS) entry which is preliminary data.</text>
</comment>
<keyword evidence="8" id="KW-0406">Ion transport</keyword>
<evidence type="ECO:0000256" key="3">
    <source>
        <dbReference type="ARBA" id="ARBA00022496"/>
    </source>
</evidence>
<dbReference type="InterPro" id="IPR003439">
    <property type="entry name" value="ABC_transporter-like_ATP-bd"/>
</dbReference>
<dbReference type="InterPro" id="IPR027417">
    <property type="entry name" value="P-loop_NTPase"/>
</dbReference>
<dbReference type="SUPFAM" id="SSF52540">
    <property type="entry name" value="P-loop containing nucleoside triphosphate hydrolases"/>
    <property type="match status" value="1"/>
</dbReference>
<evidence type="ECO:0000313" key="12">
    <source>
        <dbReference type="Proteomes" id="UP001229486"/>
    </source>
</evidence>
<proteinExistence type="predicted"/>
<evidence type="ECO:0000256" key="9">
    <source>
        <dbReference type="ARBA" id="ARBA00023136"/>
    </source>
</evidence>
<evidence type="ECO:0000256" key="8">
    <source>
        <dbReference type="ARBA" id="ARBA00023065"/>
    </source>
</evidence>
<keyword evidence="2" id="KW-1003">Cell membrane</keyword>
<keyword evidence="9" id="KW-0472">Membrane</keyword>
<dbReference type="RefSeq" id="WP_392396138.1">
    <property type="nucleotide sequence ID" value="NZ_JAURTK010000023.1"/>
</dbReference>
<evidence type="ECO:0000259" key="10">
    <source>
        <dbReference type="PROSITE" id="PS50893"/>
    </source>
</evidence>
<keyword evidence="3" id="KW-0410">Iron transport</keyword>
<dbReference type="InterPro" id="IPR003593">
    <property type="entry name" value="AAA+_ATPase"/>
</dbReference>
<dbReference type="GO" id="GO:0015408">
    <property type="term" value="F:ABC-type ferric iron transporter activity"/>
    <property type="evidence" value="ECO:0007669"/>
    <property type="project" value="InterPro"/>
</dbReference>
<dbReference type="InterPro" id="IPR017871">
    <property type="entry name" value="ABC_transporter-like_CS"/>
</dbReference>
<name>A0AB73INQ5_9BURK</name>
<dbReference type="SMART" id="SM00382">
    <property type="entry name" value="AAA"/>
    <property type="match status" value="1"/>
</dbReference>
<dbReference type="AlphaFoldDB" id="A0AB73INQ5"/>
<evidence type="ECO:0000256" key="6">
    <source>
        <dbReference type="ARBA" id="ARBA00022840"/>
    </source>
</evidence>
<keyword evidence="5" id="KW-0547">Nucleotide-binding</keyword>
<dbReference type="PANTHER" id="PTHR42781:SF4">
    <property type="entry name" value="SPERMIDINE_PUTRESCINE IMPORT ATP-BINDING PROTEIN POTA"/>
    <property type="match status" value="1"/>
</dbReference>
<evidence type="ECO:0000256" key="5">
    <source>
        <dbReference type="ARBA" id="ARBA00022741"/>
    </source>
</evidence>
<sequence>MSVLLDVRGLSKRYGSTAALHPVSFSIESSEFVAVLGASGCGKSTLLGLLMGIIAQDDGEIVLNGKRIDALPPERRDLAMVFQSYALFSHMTVRSNLSFGLRMKKMSPDERARRINRAVRMCGLHDHLHRFPDELSGGQQQRVALARALVMKAPLTLYDEPLSNLDAKLRDTLRSEIVALHRATGAAALYVTHDPADAATMADCVIVMDEGRIVETGTPHALYRTPALRITAELFGAGNVIDVPVENGMGILGPTLRLRLVERASRVPAARATVVVPAEGIRLTPRSDGEGVVVGSRVAGPLVHYEVSVGNRVLRATVFGTRDVLPWGTPVALAVNDPLHWLDEQPVRGAGA</sequence>
<dbReference type="PROSITE" id="PS50893">
    <property type="entry name" value="ABC_TRANSPORTER_2"/>
    <property type="match status" value="1"/>
</dbReference>
<dbReference type="InterPro" id="IPR015853">
    <property type="entry name" value="ABC_transpr_FbpC"/>
</dbReference>
<reference evidence="11" key="1">
    <citation type="submission" date="2023-07" db="EMBL/GenBank/DDBJ databases">
        <title>Sorghum-associated microbial communities from plants grown in Nebraska, USA.</title>
        <authorList>
            <person name="Schachtman D."/>
        </authorList>
    </citation>
    <scope>NUCLEOTIDE SEQUENCE</scope>
    <source>
        <strain evidence="11">DS1061</strain>
    </source>
</reference>
<accession>A0AB73INQ5</accession>
<evidence type="ECO:0000256" key="2">
    <source>
        <dbReference type="ARBA" id="ARBA00022475"/>
    </source>
</evidence>
<dbReference type="Gene3D" id="3.40.50.300">
    <property type="entry name" value="P-loop containing nucleotide triphosphate hydrolases"/>
    <property type="match status" value="1"/>
</dbReference>
<keyword evidence="6 11" id="KW-0067">ATP-binding</keyword>
<dbReference type="GO" id="GO:0005524">
    <property type="term" value="F:ATP binding"/>
    <property type="evidence" value="ECO:0007669"/>
    <property type="project" value="UniProtKB-KW"/>
</dbReference>
<dbReference type="FunFam" id="3.40.50.300:FF:000042">
    <property type="entry name" value="Maltose/maltodextrin ABC transporter, ATP-binding protein"/>
    <property type="match status" value="1"/>
</dbReference>
<protein>
    <submittedName>
        <fullName evidence="11">Spermidine/putrescine transport system ATP-binding protein</fullName>
    </submittedName>
</protein>
<dbReference type="InterPro" id="IPR050093">
    <property type="entry name" value="ABC_SmlMolc_Importer"/>
</dbReference>
<dbReference type="PROSITE" id="PS00211">
    <property type="entry name" value="ABC_TRANSPORTER_1"/>
    <property type="match status" value="1"/>
</dbReference>
<keyword evidence="7" id="KW-0408">Iron</keyword>